<evidence type="ECO:0000313" key="3">
    <source>
        <dbReference type="Proteomes" id="UP000327157"/>
    </source>
</evidence>
<reference evidence="3" key="2">
    <citation type="submission" date="2019-10" db="EMBL/GenBank/DDBJ databases">
        <title>A de novo genome assembly of a pear dwarfing rootstock.</title>
        <authorList>
            <person name="Wang F."/>
            <person name="Wang J."/>
            <person name="Li S."/>
            <person name="Zhang Y."/>
            <person name="Fang M."/>
            <person name="Ma L."/>
            <person name="Zhao Y."/>
            <person name="Jiang S."/>
        </authorList>
    </citation>
    <scope>NUCLEOTIDE SEQUENCE [LARGE SCALE GENOMIC DNA]</scope>
</reference>
<dbReference type="AlphaFoldDB" id="A0A5N5GZB0"/>
<organism evidence="2 3">
    <name type="scientific">Pyrus ussuriensis x Pyrus communis</name>
    <dbReference type="NCBI Taxonomy" id="2448454"/>
    <lineage>
        <taxon>Eukaryota</taxon>
        <taxon>Viridiplantae</taxon>
        <taxon>Streptophyta</taxon>
        <taxon>Embryophyta</taxon>
        <taxon>Tracheophyta</taxon>
        <taxon>Spermatophyta</taxon>
        <taxon>Magnoliopsida</taxon>
        <taxon>eudicotyledons</taxon>
        <taxon>Gunneridae</taxon>
        <taxon>Pentapetalae</taxon>
        <taxon>rosids</taxon>
        <taxon>fabids</taxon>
        <taxon>Rosales</taxon>
        <taxon>Rosaceae</taxon>
        <taxon>Amygdaloideae</taxon>
        <taxon>Maleae</taxon>
        <taxon>Pyrus</taxon>
    </lineage>
</organism>
<evidence type="ECO:0000256" key="1">
    <source>
        <dbReference type="SAM" id="Coils"/>
    </source>
</evidence>
<comment type="caution">
    <text evidence="2">The sequence shown here is derived from an EMBL/GenBank/DDBJ whole genome shotgun (WGS) entry which is preliminary data.</text>
</comment>
<keyword evidence="1" id="KW-0175">Coiled coil</keyword>
<accession>A0A5N5GZB0</accession>
<proteinExistence type="predicted"/>
<name>A0A5N5GZB0_9ROSA</name>
<keyword evidence="3" id="KW-1185">Reference proteome</keyword>
<gene>
    <name evidence="2" type="ORF">D8674_014289</name>
</gene>
<dbReference type="EMBL" id="SMOL01000401">
    <property type="protein sequence ID" value="KAB2618420.1"/>
    <property type="molecule type" value="Genomic_DNA"/>
</dbReference>
<reference evidence="2 3" key="3">
    <citation type="submission" date="2019-11" db="EMBL/GenBank/DDBJ databases">
        <title>A de novo genome assembly of a pear dwarfing rootstock.</title>
        <authorList>
            <person name="Wang F."/>
            <person name="Wang J."/>
            <person name="Li S."/>
            <person name="Zhang Y."/>
            <person name="Fang M."/>
            <person name="Ma L."/>
            <person name="Zhao Y."/>
            <person name="Jiang S."/>
        </authorList>
    </citation>
    <scope>NUCLEOTIDE SEQUENCE [LARGE SCALE GENOMIC DNA]</scope>
    <source>
        <strain evidence="2">S2</strain>
        <tissue evidence="2">Leaf</tissue>
    </source>
</reference>
<feature type="coiled-coil region" evidence="1">
    <location>
        <begin position="125"/>
        <end position="187"/>
    </location>
</feature>
<protein>
    <submittedName>
        <fullName evidence="2">TMV resistance protein N-like</fullName>
    </submittedName>
</protein>
<sequence>MIHQKNQLLLIGNTDDVYVGLEEEVADTFVIQEAAAKAERQGAGFDLKTGEILHFLEDDTQKSHQPAATAFGEPIVPEIPVVSEVISLRVFPQPATITEEFPPSIQDPAQGLGEGSGKFPPHLVGTATEERINVVTSEIQKLEEQLVVLKAKQTTILSQLYQQIEEVKKANLEMEDAESQLANNNIVLAESTRIFTIMQTYHSQIISLGEDVNLLG</sequence>
<reference evidence="2 3" key="1">
    <citation type="submission" date="2019-09" db="EMBL/GenBank/DDBJ databases">
        <authorList>
            <person name="Ou C."/>
        </authorList>
    </citation>
    <scope>NUCLEOTIDE SEQUENCE [LARGE SCALE GENOMIC DNA]</scope>
    <source>
        <strain evidence="2">S2</strain>
        <tissue evidence="2">Leaf</tissue>
    </source>
</reference>
<evidence type="ECO:0000313" key="2">
    <source>
        <dbReference type="EMBL" id="KAB2618420.1"/>
    </source>
</evidence>
<dbReference type="Proteomes" id="UP000327157">
    <property type="component" value="Chromosome 15"/>
</dbReference>